<dbReference type="Proteomes" id="UP000199437">
    <property type="component" value="Unassembled WGS sequence"/>
</dbReference>
<dbReference type="PANTHER" id="PTHR42208">
    <property type="entry name" value="HEAVY METAL TRANSPORTER-RELATED"/>
    <property type="match status" value="1"/>
</dbReference>
<dbReference type="STRING" id="1267423.SAMN05216290_3625"/>
<feature type="transmembrane region" description="Helical" evidence="1">
    <location>
        <begin position="6"/>
        <end position="30"/>
    </location>
</feature>
<sequence>MVLLGTAFVFGLLGSLHCLGMCAPLIWALPQDKAKQSKWWANRLAYNFGRSITYALLGVTIGLLGQTFALAGLQQYMSIIAGAVLLLILLFSKGHVPLNISFGPATKLFAWVRPKMGPLIRGNTAGSNLMLGLLNGLLPCGLVYMALVAALSMGTIVGSGVYMMLFGLGTFPMMIAAAFLGSRIKGLKSGLLNRWAPRFLVVVSLLLIMRGLGLGIPYVSPAFGSEKEISICQTP</sequence>
<dbReference type="InterPro" id="IPR039447">
    <property type="entry name" value="UreH-like_TM_dom"/>
</dbReference>
<gene>
    <name evidence="3" type="ORF">SAMN05216290_3625</name>
</gene>
<dbReference type="RefSeq" id="WP_090260495.1">
    <property type="nucleotide sequence ID" value="NZ_FOIR01000004.1"/>
</dbReference>
<keyword evidence="1" id="KW-0472">Membrane</keyword>
<evidence type="ECO:0000313" key="3">
    <source>
        <dbReference type="EMBL" id="SEW40716.1"/>
    </source>
</evidence>
<keyword evidence="4" id="KW-1185">Reference proteome</keyword>
<feature type="domain" description="Urease accessory protein UreH-like transmembrane" evidence="2">
    <location>
        <begin position="6"/>
        <end position="205"/>
    </location>
</feature>
<name>A0A1I0RIP3_9BACT</name>
<proteinExistence type="predicted"/>
<dbReference type="PANTHER" id="PTHR42208:SF1">
    <property type="entry name" value="HEAVY METAL TRANSPORTER"/>
    <property type="match status" value="1"/>
</dbReference>
<feature type="transmembrane region" description="Helical" evidence="1">
    <location>
        <begin position="51"/>
        <end position="69"/>
    </location>
</feature>
<evidence type="ECO:0000313" key="4">
    <source>
        <dbReference type="Proteomes" id="UP000199437"/>
    </source>
</evidence>
<dbReference type="Pfam" id="PF13386">
    <property type="entry name" value="DsbD_2"/>
    <property type="match status" value="1"/>
</dbReference>
<feature type="transmembrane region" description="Helical" evidence="1">
    <location>
        <begin position="199"/>
        <end position="219"/>
    </location>
</feature>
<dbReference type="GeneID" id="99988295"/>
<evidence type="ECO:0000259" key="2">
    <source>
        <dbReference type="Pfam" id="PF13386"/>
    </source>
</evidence>
<accession>A0A1I0RIP3</accession>
<dbReference type="OrthoDB" id="594443at2"/>
<evidence type="ECO:0000256" key="1">
    <source>
        <dbReference type="SAM" id="Phobius"/>
    </source>
</evidence>
<dbReference type="EMBL" id="FOIR01000004">
    <property type="protein sequence ID" value="SEW40716.1"/>
    <property type="molecule type" value="Genomic_DNA"/>
</dbReference>
<protein>
    <recommendedName>
        <fullName evidence="2">Urease accessory protein UreH-like transmembrane domain-containing protein</fullName>
    </recommendedName>
</protein>
<dbReference type="AlphaFoldDB" id="A0A1I0RIP3"/>
<organism evidence="3 4">
    <name type="scientific">Roseivirga pacifica</name>
    <dbReference type="NCBI Taxonomy" id="1267423"/>
    <lineage>
        <taxon>Bacteria</taxon>
        <taxon>Pseudomonadati</taxon>
        <taxon>Bacteroidota</taxon>
        <taxon>Cytophagia</taxon>
        <taxon>Cytophagales</taxon>
        <taxon>Roseivirgaceae</taxon>
        <taxon>Roseivirga</taxon>
    </lineage>
</organism>
<keyword evidence="1" id="KW-1133">Transmembrane helix</keyword>
<feature type="transmembrane region" description="Helical" evidence="1">
    <location>
        <begin position="159"/>
        <end position="179"/>
    </location>
</feature>
<feature type="transmembrane region" description="Helical" evidence="1">
    <location>
        <begin position="75"/>
        <end position="92"/>
    </location>
</feature>
<reference evidence="4" key="1">
    <citation type="submission" date="2016-10" db="EMBL/GenBank/DDBJ databases">
        <authorList>
            <person name="Varghese N."/>
            <person name="Submissions S."/>
        </authorList>
    </citation>
    <scope>NUCLEOTIDE SEQUENCE [LARGE SCALE GENOMIC DNA]</scope>
    <source>
        <strain evidence="4">CGMCC 1.12402</strain>
    </source>
</reference>
<keyword evidence="1" id="KW-0812">Transmembrane</keyword>
<feature type="transmembrane region" description="Helical" evidence="1">
    <location>
        <begin position="129"/>
        <end position="153"/>
    </location>
</feature>